<dbReference type="GeneID" id="114487546"/>
<name>A0A9W2X3M4_PHYMC</name>
<feature type="compositionally biased region" description="Low complexity" evidence="1">
    <location>
        <begin position="96"/>
        <end position="105"/>
    </location>
</feature>
<organism evidence="2 3">
    <name type="scientific">Physeter macrocephalus</name>
    <name type="common">Sperm whale</name>
    <name type="synonym">Physeter catodon</name>
    <dbReference type="NCBI Taxonomy" id="9755"/>
    <lineage>
        <taxon>Eukaryota</taxon>
        <taxon>Metazoa</taxon>
        <taxon>Chordata</taxon>
        <taxon>Craniata</taxon>
        <taxon>Vertebrata</taxon>
        <taxon>Euteleostomi</taxon>
        <taxon>Mammalia</taxon>
        <taxon>Eutheria</taxon>
        <taxon>Laurasiatheria</taxon>
        <taxon>Artiodactyla</taxon>
        <taxon>Whippomorpha</taxon>
        <taxon>Cetacea</taxon>
        <taxon>Odontoceti</taxon>
        <taxon>Physeteridae</taxon>
        <taxon>Physeter</taxon>
    </lineage>
</organism>
<dbReference type="AlphaFoldDB" id="A0A9W2X3M4"/>
<feature type="compositionally biased region" description="Low complexity" evidence="1">
    <location>
        <begin position="20"/>
        <end position="30"/>
    </location>
</feature>
<keyword evidence="2" id="KW-1185">Reference proteome</keyword>
<evidence type="ECO:0000256" key="1">
    <source>
        <dbReference type="SAM" id="MobiDB-lite"/>
    </source>
</evidence>
<proteinExistence type="predicted"/>
<dbReference type="RefSeq" id="XP_054945973.1">
    <property type="nucleotide sequence ID" value="XM_055089998.1"/>
</dbReference>
<sequence length="129" mass="13305">MPNDSESDQKLLVVTHKGDPGTTGSDSDPGGDTGEAKRPAVPRWALGKGWRSWTSGGPLPEARTAAAQDRGLGGESPCTPRNPSSTSAVHTPPPNRARAAPWPSSAKPLLTAALIPGPNWPSTPAWTPA</sequence>
<accession>A0A9W2X3M4</accession>
<evidence type="ECO:0000313" key="3">
    <source>
        <dbReference type="RefSeq" id="XP_054945973.1"/>
    </source>
</evidence>
<gene>
    <name evidence="3" type="primary">LOC114487546</name>
</gene>
<feature type="region of interest" description="Disordered" evidence="1">
    <location>
        <begin position="1"/>
        <end position="105"/>
    </location>
</feature>
<feature type="compositionally biased region" description="Polar residues" evidence="1">
    <location>
        <begin position="79"/>
        <end position="89"/>
    </location>
</feature>
<dbReference type="Proteomes" id="UP000248484">
    <property type="component" value="Chromosome 14"/>
</dbReference>
<protein>
    <submittedName>
        <fullName evidence="3">Uncharacterized protein isoform X2</fullName>
    </submittedName>
</protein>
<evidence type="ECO:0000313" key="2">
    <source>
        <dbReference type="Proteomes" id="UP000248484"/>
    </source>
</evidence>
<reference evidence="3" key="1">
    <citation type="submission" date="2025-08" db="UniProtKB">
        <authorList>
            <consortium name="RefSeq"/>
        </authorList>
    </citation>
    <scope>IDENTIFICATION</scope>
    <source>
        <tissue evidence="3">Muscle</tissue>
    </source>
</reference>